<comment type="caution">
    <text evidence="3">The sequence shown here is derived from an EMBL/GenBank/DDBJ whole genome shotgun (WGS) entry which is preliminary data.</text>
</comment>
<gene>
    <name evidence="3" type="ORF">BG011_006262</name>
</gene>
<feature type="non-terminal residue" evidence="3">
    <location>
        <position position="1"/>
    </location>
</feature>
<sequence length="97" mass="10855">TAWFCEGALSQLLIIYVIRSPKIAFIQTNAAMPVMVASAIISVIVLALPHIGAFQDLLKFVTLPGIYYSYLVGCLLSYCVVTQCAKMLYLRLFKTWF</sequence>
<dbReference type="SUPFAM" id="SSF81665">
    <property type="entry name" value="Calcium ATPase, transmembrane domain M"/>
    <property type="match status" value="1"/>
</dbReference>
<keyword evidence="4" id="KW-1185">Reference proteome</keyword>
<evidence type="ECO:0000313" key="3">
    <source>
        <dbReference type="EMBL" id="KAG0253612.1"/>
    </source>
</evidence>
<name>A0A9P6PWJ9_9FUNG</name>
<keyword evidence="1" id="KW-0812">Transmembrane</keyword>
<evidence type="ECO:0000313" key="4">
    <source>
        <dbReference type="Proteomes" id="UP000726737"/>
    </source>
</evidence>
<proteinExistence type="predicted"/>
<keyword evidence="1" id="KW-0472">Membrane</keyword>
<feature type="transmembrane region" description="Helical" evidence="1">
    <location>
        <begin position="66"/>
        <end position="89"/>
    </location>
</feature>
<dbReference type="InterPro" id="IPR006068">
    <property type="entry name" value="ATPase_P-typ_cation-transptr_C"/>
</dbReference>
<evidence type="ECO:0000259" key="2">
    <source>
        <dbReference type="Pfam" id="PF00689"/>
    </source>
</evidence>
<organism evidence="3 4">
    <name type="scientific">Mortierella polycephala</name>
    <dbReference type="NCBI Taxonomy" id="41804"/>
    <lineage>
        <taxon>Eukaryota</taxon>
        <taxon>Fungi</taxon>
        <taxon>Fungi incertae sedis</taxon>
        <taxon>Mucoromycota</taxon>
        <taxon>Mortierellomycotina</taxon>
        <taxon>Mortierellomycetes</taxon>
        <taxon>Mortierellales</taxon>
        <taxon>Mortierellaceae</taxon>
        <taxon>Mortierella</taxon>
    </lineage>
</organism>
<feature type="domain" description="Cation-transporting P-type ATPase C-terminal" evidence="2">
    <location>
        <begin position="1"/>
        <end position="88"/>
    </location>
</feature>
<reference evidence="3" key="1">
    <citation type="journal article" date="2020" name="Fungal Divers.">
        <title>Resolving the Mortierellaceae phylogeny through synthesis of multi-gene phylogenetics and phylogenomics.</title>
        <authorList>
            <person name="Vandepol N."/>
            <person name="Liber J."/>
            <person name="Desiro A."/>
            <person name="Na H."/>
            <person name="Kennedy M."/>
            <person name="Barry K."/>
            <person name="Grigoriev I.V."/>
            <person name="Miller A.N."/>
            <person name="O'Donnell K."/>
            <person name="Stajich J.E."/>
            <person name="Bonito G."/>
        </authorList>
    </citation>
    <scope>NUCLEOTIDE SEQUENCE</scope>
    <source>
        <strain evidence="3">KOD948</strain>
    </source>
</reference>
<dbReference type="OrthoDB" id="158672at2759"/>
<dbReference type="Proteomes" id="UP000726737">
    <property type="component" value="Unassembled WGS sequence"/>
</dbReference>
<evidence type="ECO:0000256" key="1">
    <source>
        <dbReference type="SAM" id="Phobius"/>
    </source>
</evidence>
<feature type="transmembrane region" description="Helical" evidence="1">
    <location>
        <begin position="30"/>
        <end position="54"/>
    </location>
</feature>
<keyword evidence="1" id="KW-1133">Transmembrane helix</keyword>
<dbReference type="Pfam" id="PF00689">
    <property type="entry name" value="Cation_ATPase_C"/>
    <property type="match status" value="1"/>
</dbReference>
<dbReference type="EMBL" id="JAAAJA010000449">
    <property type="protein sequence ID" value="KAG0253612.1"/>
    <property type="molecule type" value="Genomic_DNA"/>
</dbReference>
<dbReference type="InterPro" id="IPR023298">
    <property type="entry name" value="ATPase_P-typ_TM_dom_sf"/>
</dbReference>
<protein>
    <recommendedName>
        <fullName evidence="2">Cation-transporting P-type ATPase C-terminal domain-containing protein</fullName>
    </recommendedName>
</protein>
<accession>A0A9P6PWJ9</accession>
<dbReference type="AlphaFoldDB" id="A0A9P6PWJ9"/>